<keyword evidence="1" id="KW-0175">Coiled coil</keyword>
<evidence type="ECO:0008006" key="5">
    <source>
        <dbReference type="Google" id="ProtNLM"/>
    </source>
</evidence>
<dbReference type="EMBL" id="JBJGEB010000004">
    <property type="protein sequence ID" value="MFK7642006.1"/>
    <property type="molecule type" value="Genomic_DNA"/>
</dbReference>
<evidence type="ECO:0000256" key="2">
    <source>
        <dbReference type="SAM" id="Phobius"/>
    </source>
</evidence>
<feature type="coiled-coil region" evidence="1">
    <location>
        <begin position="59"/>
        <end position="87"/>
    </location>
</feature>
<evidence type="ECO:0000313" key="3">
    <source>
        <dbReference type="EMBL" id="MFK7642006.1"/>
    </source>
</evidence>
<keyword evidence="2" id="KW-1133">Transmembrane helix</keyword>
<sequence length="169" mass="18751">MVSDLLKYWKPLAIVALLAVIFAAWHFDRAEKYQRGRDAMAAEISNRLKDGYIEQAKTAREAEQKAATAMAERQTQLEKEKENAKQTVTAMRFELDRLQQYAKHQSSVRNMPATATTAAASDGAADSAGWQLFGKCAAEYAGLAETADSQAADLREWQAYGQTVIEQSK</sequence>
<evidence type="ECO:0000256" key="1">
    <source>
        <dbReference type="SAM" id="Coils"/>
    </source>
</evidence>
<keyword evidence="2" id="KW-0812">Transmembrane</keyword>
<dbReference type="Proteomes" id="UP001621964">
    <property type="component" value="Unassembled WGS sequence"/>
</dbReference>
<proteinExistence type="predicted"/>
<keyword evidence="2" id="KW-0472">Membrane</keyword>
<keyword evidence="4" id="KW-1185">Reference proteome</keyword>
<feature type="transmembrane region" description="Helical" evidence="2">
    <location>
        <begin position="6"/>
        <end position="27"/>
    </location>
</feature>
<reference evidence="3 4" key="1">
    <citation type="submission" date="2024-11" db="EMBL/GenBank/DDBJ databases">
        <authorList>
            <person name="Mikucki A.G."/>
            <person name="Kahler C.M."/>
        </authorList>
    </citation>
    <scope>NUCLEOTIDE SEQUENCE [LARGE SCALE GENOMIC DNA]</scope>
    <source>
        <strain evidence="3 4">EXNM717</strain>
    </source>
</reference>
<gene>
    <name evidence="3" type="ORF">ACI43T_05775</name>
</gene>
<accession>A0ABW8Q3A7</accession>
<name>A0ABW8Q3A7_9NEIS</name>
<protein>
    <recommendedName>
        <fullName evidence="5">Phage associated membrane protein</fullName>
    </recommendedName>
</protein>
<evidence type="ECO:0000313" key="4">
    <source>
        <dbReference type="Proteomes" id="UP001621964"/>
    </source>
</evidence>
<organism evidence="3 4">
    <name type="scientific">Neisseria oralis</name>
    <dbReference type="NCBI Taxonomy" id="1107316"/>
    <lineage>
        <taxon>Bacteria</taxon>
        <taxon>Pseudomonadati</taxon>
        <taxon>Pseudomonadota</taxon>
        <taxon>Betaproteobacteria</taxon>
        <taxon>Neisseriales</taxon>
        <taxon>Neisseriaceae</taxon>
        <taxon>Neisseria</taxon>
    </lineage>
</organism>
<comment type="caution">
    <text evidence="3">The sequence shown here is derived from an EMBL/GenBank/DDBJ whole genome shotgun (WGS) entry which is preliminary data.</text>
</comment>